<evidence type="ECO:0000256" key="1">
    <source>
        <dbReference type="SAM" id="SignalP"/>
    </source>
</evidence>
<dbReference type="EMBL" id="JACEIK010011653">
    <property type="protein sequence ID" value="MCE3215814.1"/>
    <property type="molecule type" value="Genomic_DNA"/>
</dbReference>
<evidence type="ECO:0000313" key="2">
    <source>
        <dbReference type="EMBL" id="MCE3215814.1"/>
    </source>
</evidence>
<feature type="signal peptide" evidence="1">
    <location>
        <begin position="1"/>
        <end position="36"/>
    </location>
</feature>
<dbReference type="Proteomes" id="UP000823775">
    <property type="component" value="Unassembled WGS sequence"/>
</dbReference>
<sequence length="103" mass="11159">MTANSKIKTRVALHASTILCVPRVLLLGTLPAIVDANARKEVAPYYSGILVLTSICRCPQSIREVCDVGSDGHKLENHEFPSATELHMTLKTKRSDGGMLKLG</sequence>
<gene>
    <name evidence="2" type="ORF">HAX54_003630</name>
</gene>
<reference evidence="2 3" key="1">
    <citation type="journal article" date="2021" name="BMC Genomics">
        <title>Datura genome reveals duplications of psychoactive alkaloid biosynthetic genes and high mutation rate following tissue culture.</title>
        <authorList>
            <person name="Rajewski A."/>
            <person name="Carter-House D."/>
            <person name="Stajich J."/>
            <person name="Litt A."/>
        </authorList>
    </citation>
    <scope>NUCLEOTIDE SEQUENCE [LARGE SCALE GENOMIC DNA]</scope>
    <source>
        <strain evidence="2">AR-01</strain>
    </source>
</reference>
<name>A0ABS8WW22_DATST</name>
<organism evidence="2 3">
    <name type="scientific">Datura stramonium</name>
    <name type="common">Jimsonweed</name>
    <name type="synonym">Common thornapple</name>
    <dbReference type="NCBI Taxonomy" id="4076"/>
    <lineage>
        <taxon>Eukaryota</taxon>
        <taxon>Viridiplantae</taxon>
        <taxon>Streptophyta</taxon>
        <taxon>Embryophyta</taxon>
        <taxon>Tracheophyta</taxon>
        <taxon>Spermatophyta</taxon>
        <taxon>Magnoliopsida</taxon>
        <taxon>eudicotyledons</taxon>
        <taxon>Gunneridae</taxon>
        <taxon>Pentapetalae</taxon>
        <taxon>asterids</taxon>
        <taxon>lamiids</taxon>
        <taxon>Solanales</taxon>
        <taxon>Solanaceae</taxon>
        <taxon>Solanoideae</taxon>
        <taxon>Datureae</taxon>
        <taxon>Datura</taxon>
    </lineage>
</organism>
<proteinExistence type="predicted"/>
<protein>
    <submittedName>
        <fullName evidence="2">Uncharacterized protein</fullName>
    </submittedName>
</protein>
<feature type="chain" id="PRO_5046779971" evidence="1">
    <location>
        <begin position="37"/>
        <end position="103"/>
    </location>
</feature>
<comment type="caution">
    <text evidence="2">The sequence shown here is derived from an EMBL/GenBank/DDBJ whole genome shotgun (WGS) entry which is preliminary data.</text>
</comment>
<keyword evidence="3" id="KW-1185">Reference proteome</keyword>
<keyword evidence="1" id="KW-0732">Signal</keyword>
<accession>A0ABS8WW22</accession>
<evidence type="ECO:0000313" key="3">
    <source>
        <dbReference type="Proteomes" id="UP000823775"/>
    </source>
</evidence>